<name>A0A2W7SBW5_9RHOB</name>
<keyword evidence="1" id="KW-0472">Membrane</keyword>
<evidence type="ECO:0000313" key="2">
    <source>
        <dbReference type="EMBL" id="PZX48092.1"/>
    </source>
</evidence>
<dbReference type="AlphaFoldDB" id="A0A2W7SBW5"/>
<dbReference type="EMBL" id="QKZQ01000001">
    <property type="protein sequence ID" value="PZX48092.1"/>
    <property type="molecule type" value="Genomic_DNA"/>
</dbReference>
<reference evidence="2 3" key="1">
    <citation type="submission" date="2018-06" db="EMBL/GenBank/DDBJ databases">
        <title>Genomic Encyclopedia of Archaeal and Bacterial Type Strains, Phase II (KMG-II): from individual species to whole genera.</title>
        <authorList>
            <person name="Goeker M."/>
        </authorList>
    </citation>
    <scope>NUCLEOTIDE SEQUENCE [LARGE SCALE GENOMIC DNA]</scope>
    <source>
        <strain evidence="2 3">DSM 13087</strain>
    </source>
</reference>
<comment type="caution">
    <text evidence="2">The sequence shown here is derived from an EMBL/GenBank/DDBJ whole genome shotgun (WGS) entry which is preliminary data.</text>
</comment>
<organism evidence="2 3">
    <name type="scientific">Roseinatronobacter thiooxidans</name>
    <dbReference type="NCBI Taxonomy" id="121821"/>
    <lineage>
        <taxon>Bacteria</taxon>
        <taxon>Pseudomonadati</taxon>
        <taxon>Pseudomonadota</taxon>
        <taxon>Alphaproteobacteria</taxon>
        <taxon>Rhodobacterales</taxon>
        <taxon>Paracoccaceae</taxon>
        <taxon>Roseinatronobacter</taxon>
    </lineage>
</organism>
<feature type="transmembrane region" description="Helical" evidence="1">
    <location>
        <begin position="22"/>
        <end position="43"/>
    </location>
</feature>
<dbReference type="STRING" id="121821.GCA_001870675_02313"/>
<keyword evidence="3" id="KW-1185">Reference proteome</keyword>
<keyword evidence="1" id="KW-1133">Transmembrane helix</keyword>
<evidence type="ECO:0000313" key="3">
    <source>
        <dbReference type="Proteomes" id="UP000249364"/>
    </source>
</evidence>
<accession>A0A2W7SBW5</accession>
<sequence>MPLHKNDVICKHPDIRAQPRRWLFWPLQISVPFCALLLTSGLVDHCAQDTRFCPVPASPQTACNEGPACMPAPQDGPDAHAIAQGASHWRAPDTPIPVQASLRNGALNPTLVPLPFSLSTQSQRSFVLPHGQTLHDMATQTAQIDLDHIVLIAVIEQNAGRHALVRLPDGHILRLRQGDPLEGGTVAAIGDTALYLLGPDLSPRAYILGG</sequence>
<dbReference type="Proteomes" id="UP000249364">
    <property type="component" value="Unassembled WGS sequence"/>
</dbReference>
<keyword evidence="1" id="KW-0812">Transmembrane</keyword>
<evidence type="ECO:0000256" key="1">
    <source>
        <dbReference type="SAM" id="Phobius"/>
    </source>
</evidence>
<gene>
    <name evidence="2" type="ORF">LY56_00240</name>
</gene>
<proteinExistence type="predicted"/>
<protein>
    <submittedName>
        <fullName evidence="2">Uncharacterized protein</fullName>
    </submittedName>
</protein>